<evidence type="ECO:0000256" key="3">
    <source>
        <dbReference type="ARBA" id="ARBA00022737"/>
    </source>
</evidence>
<name>A0A3Q4BXZ7_MOLML</name>
<keyword evidence="3" id="KW-0677">Repeat</keyword>
<dbReference type="GO" id="GO:0005615">
    <property type="term" value="C:extracellular space"/>
    <property type="evidence" value="ECO:0007669"/>
    <property type="project" value="TreeGrafter"/>
</dbReference>
<dbReference type="Pfam" id="PF00629">
    <property type="entry name" value="MAM"/>
    <property type="match status" value="1"/>
</dbReference>
<dbReference type="InterPro" id="IPR001881">
    <property type="entry name" value="EGF-like_Ca-bd_dom"/>
</dbReference>
<evidence type="ECO:0000259" key="10">
    <source>
        <dbReference type="PROSITE" id="PS50060"/>
    </source>
</evidence>
<dbReference type="InterPro" id="IPR014853">
    <property type="entry name" value="VWF/SSPO/ZAN-like_Cys-rich_dom"/>
</dbReference>
<dbReference type="Proteomes" id="UP000261620">
    <property type="component" value="Unplaced"/>
</dbReference>
<evidence type="ECO:0000313" key="13">
    <source>
        <dbReference type="Proteomes" id="UP000261620"/>
    </source>
</evidence>
<sequence>MNAFVGAQFYAQSNKSSSIHLLICMCCVCVSAAVVLTSCDFNQDSEPFCRFSQDTMDNGQWIRNRGPTPTNHTGPGGDYPDRNGFYIYHECDNVFNGGRVRLLSPVLSPSTSQICVQFNYYMYGNDNENVLSVLLKTPDMEEEAWKKMGTQSSSWLNGSVTIKKMLSMQDFLTSFTVHPSTPLPTGSTHRPTTTLKPSTPEPSTPRPSTPEPTTPNPSTPGPTTPNPSTPGPTTPNPSTPGPTTPNPSTPGPTTPNPSTPGPTTPNPSTPGPTTPNPSTPGPTTPNPSTPGPTTPNPSTPGPTTPNPSTPGPTTPNPSTPGPTTPNPSTPGPTTPNPSTPGPTTPNPSTPGPTTPNPSTPGPTTPNPSTPGPTTPNPSTPGPTTPNPSTPGPTTPNPSTPGPTTPNPSTPGPTTPNPSTPGPTTPNPSTPGPTTPNPSTPGPTTPNPSTPGPTTPNPSTPGPTTPNPSTPGPTTPNPSTPGPTTPNPSTPGPTTPNPSTPGPTTPNPSTPGPTTPNPSTPGPTTPNPSTPGPTTPNPSTPGPTTPNPSTPGPTTPNPSTPGPTTPNPSTGCFCKPGFVFKGQRCVPLEKCGCLDDLNNYYEVRYPNGCSKLCHCAGNYNFECVDSSCDPTEECREVDGVEGCYLKDTSTCIASGDPHYTTFDKRRYDFMGNCSYLMSAPCNDTTLTYFEVHADNENRFNRPTISYVMAVHVYVHMVKISILKGGTVNGLRVALPHAPSPLISLSLAGQYVTLQTPFGLRVRWDGNHYAQISVPSQMCGLCGNYDGSPDNDFTKPDGTLATNVNDFGNSWQTEKDEDDFCSPDIKPDPDCDPLLQAEVVKPEKCGKIKDPTGPFRDCISVVNPTTFFQSCVYDMCQFNGQQHVLCDQLQAYTAACQSAGAKVYQWRSPDFCLLDCPSNSSYSVCVSSCPETCLGVVGPPGCKDKCLEGCECNPGFILSNDKCVALRDCGCVDPSGSYHPVGDGWYLEGCEQKCMCHSGGLIQCHDTSCKPTTESCQLQDGEYVCSPLGHKICSVSGDPHYTTFDKRTHHYMGACSYTLTKPCNTSSVMPYFTVDTQNEHRGGNKKVSYVRAVVINLDGVTGNRLLIPPVTSIKNTEIYLSGKFLVLETSFGLRVRFNGDHHADVRVPSSYSGLLCGMCGNFNENPKDDNLKPDNTPATNTNELGESWQVPDPRCPLSTFEENTWRKECNHSSQCIFKPCHAVVPPETYFENCVYDMCATGGQTPALCQALESYADMCAAEGVSIVWRNNTFCPLNCPPGSHYSSCAPACPQPSCQDPAGSSGSCNQPCVEGCFCDLGLILSGDKCVPLSDCGCTDEDNKYRPVGNTWFTDKSCSERCKCNGNQNITCEPWQCSPAQECKVVEGVLDCHSTGKGVCHVAGDPHYYTFDGVMHTFMGTCTYTLVEVWDKFKHYYTFILKLGACLSLLGHRLFSIDKASAKVITSGAYVLLETNFGLRVKFDGVHHLEINVPGEYFNKLCGMCGNYNHNSSDDNLMPDKQPAKDVIELGNSWKADGDSDPGSVCHNQNIWFTMISENNKEVILSDRFKPCHALVPPDAFLGNCIYDMCEYDGMQATLCDNVEAYAEACKSADVTISWRNATFCPLPCDSNSHYSDCTAPCPPTCSDLFPIFCHLPPTTCLEGCQCDAGYVLSDSKCVPLDKCGCLDSNREYHEMGDSWLTDKCADLCTCNIGGKITCKEHRCDFNSVCALDKYGDLYCKPAKFDKCSISGDPHFRTFDGFTHHFQGPYTYVLTQGHNLQDSMSSLVVRGKNIRRGGNKKVSFLDEMYIDVYGVNVRFLQKKTILVNGERVSPPLSPADGLTITMNSREVQLTTDFGLTVRFDGKSRGEIILPSTYRNYVRGLCGNYDGITRNEYMKPDGTVVRDLNTFGESWRVSDRQLETDPESGFETPDCSKSQLNDYNSLAQCGALSDPNGPFAPCHETLLPKSYQDDCVFDLCAEQGSAELRCASYEAYAAACQEAGVTLGPWRQQLDCALVCSANSTYSSCMTSCPASCANLAAPSECDTTSCMEGCRCDAGFVMSEGICVPYAQCGCIFFNRYYALKEKFVAEDCSQSCECTSTGIVCQPKTCQNNYVCTIYDFKRDCHKASPCLTYPCLNGGTCKETGNDYTCECPEGFEGTNCETEIERPGDDDDDDLGTACSNI</sequence>
<dbReference type="PROSITE" id="PS00022">
    <property type="entry name" value="EGF_1"/>
    <property type="match status" value="1"/>
</dbReference>
<dbReference type="CDD" id="cd00054">
    <property type="entry name" value="EGF_CA"/>
    <property type="match status" value="1"/>
</dbReference>
<keyword evidence="5" id="KW-0325">Glycoprotein</keyword>
<dbReference type="OMA" id="QLCICEG"/>
<evidence type="ECO:0000256" key="4">
    <source>
        <dbReference type="ARBA" id="ARBA00023157"/>
    </source>
</evidence>
<dbReference type="Pfam" id="PF00008">
    <property type="entry name" value="EGF"/>
    <property type="match status" value="1"/>
</dbReference>
<dbReference type="InterPro" id="IPR002919">
    <property type="entry name" value="TIL_dom"/>
</dbReference>
<feature type="domain" description="VWFD" evidence="11">
    <location>
        <begin position="1392"/>
        <end position="1541"/>
    </location>
</feature>
<dbReference type="SMART" id="SM00214">
    <property type="entry name" value="VWC"/>
    <property type="match status" value="4"/>
</dbReference>
<dbReference type="CDD" id="cd19941">
    <property type="entry name" value="TIL"/>
    <property type="match status" value="4"/>
</dbReference>
<dbReference type="Pfam" id="PF12714">
    <property type="entry name" value="TILa"/>
    <property type="match status" value="4"/>
</dbReference>
<dbReference type="PROSITE" id="PS50060">
    <property type="entry name" value="MAM_2"/>
    <property type="match status" value="1"/>
</dbReference>
<feature type="chain" id="PRO_5018697312" evidence="8">
    <location>
        <begin position="33"/>
        <end position="2179"/>
    </location>
</feature>
<dbReference type="SUPFAM" id="SSF49899">
    <property type="entry name" value="Concanavalin A-like lectins/glucanases"/>
    <property type="match status" value="1"/>
</dbReference>
<evidence type="ECO:0000256" key="5">
    <source>
        <dbReference type="ARBA" id="ARBA00023180"/>
    </source>
</evidence>
<evidence type="ECO:0000256" key="2">
    <source>
        <dbReference type="ARBA" id="ARBA00022729"/>
    </source>
</evidence>
<accession>A0A3Q4BXZ7</accession>
<dbReference type="FunFam" id="2.10.25.10:FF:000055">
    <property type="entry name" value="alpha-tectorin isoform X1"/>
    <property type="match status" value="4"/>
</dbReference>
<dbReference type="CDD" id="cd06263">
    <property type="entry name" value="MAM"/>
    <property type="match status" value="1"/>
</dbReference>
<dbReference type="PROSITE" id="PS01186">
    <property type="entry name" value="EGF_2"/>
    <property type="match status" value="1"/>
</dbReference>
<comment type="caution">
    <text evidence="6">Lacks conserved residue(s) required for the propagation of feature annotation.</text>
</comment>
<dbReference type="GO" id="GO:0031012">
    <property type="term" value="C:extracellular matrix"/>
    <property type="evidence" value="ECO:0007669"/>
    <property type="project" value="TreeGrafter"/>
</dbReference>
<dbReference type="Pfam" id="PF00094">
    <property type="entry name" value="VWD"/>
    <property type="match status" value="5"/>
</dbReference>
<dbReference type="SMART" id="SM00216">
    <property type="entry name" value="VWD"/>
    <property type="match status" value="4"/>
</dbReference>
<dbReference type="SMART" id="SM00137">
    <property type="entry name" value="MAM"/>
    <property type="match status" value="1"/>
</dbReference>
<dbReference type="InterPro" id="IPR013320">
    <property type="entry name" value="ConA-like_dom_sf"/>
</dbReference>
<reference evidence="12" key="2">
    <citation type="submission" date="2025-09" db="UniProtKB">
        <authorList>
            <consortium name="Ensembl"/>
        </authorList>
    </citation>
    <scope>IDENTIFICATION</scope>
</reference>
<dbReference type="Pfam" id="PF01826">
    <property type="entry name" value="TIL"/>
    <property type="match status" value="4"/>
</dbReference>
<dbReference type="PROSITE" id="PS51233">
    <property type="entry name" value="VWFD"/>
    <property type="match status" value="4"/>
</dbReference>
<dbReference type="SUPFAM" id="SSF57196">
    <property type="entry name" value="EGF/Laminin"/>
    <property type="match status" value="1"/>
</dbReference>
<dbReference type="InterPro" id="IPR000998">
    <property type="entry name" value="MAM_dom"/>
</dbReference>
<feature type="domain" description="VWFD" evidence="11">
    <location>
        <begin position="1740"/>
        <end position="1916"/>
    </location>
</feature>
<feature type="domain" description="EGF-like" evidence="9">
    <location>
        <begin position="2122"/>
        <end position="2158"/>
    </location>
</feature>
<dbReference type="GO" id="GO:0005509">
    <property type="term" value="F:calcium ion binding"/>
    <property type="evidence" value="ECO:0007669"/>
    <property type="project" value="InterPro"/>
</dbReference>
<dbReference type="PROSITE" id="PS50026">
    <property type="entry name" value="EGF_3"/>
    <property type="match status" value="1"/>
</dbReference>
<feature type="domain" description="VWFD" evidence="11">
    <location>
        <begin position="648"/>
        <end position="820"/>
    </location>
</feature>
<organism evidence="12 13">
    <name type="scientific">Mola mola</name>
    <name type="common">Ocean sunfish</name>
    <name type="synonym">Tetraodon mola</name>
    <dbReference type="NCBI Taxonomy" id="94237"/>
    <lineage>
        <taxon>Eukaryota</taxon>
        <taxon>Metazoa</taxon>
        <taxon>Chordata</taxon>
        <taxon>Craniata</taxon>
        <taxon>Vertebrata</taxon>
        <taxon>Euteleostomi</taxon>
        <taxon>Actinopterygii</taxon>
        <taxon>Neopterygii</taxon>
        <taxon>Teleostei</taxon>
        <taxon>Neoteleostei</taxon>
        <taxon>Acanthomorphata</taxon>
        <taxon>Eupercaria</taxon>
        <taxon>Tetraodontiformes</taxon>
        <taxon>Molidae</taxon>
        <taxon>Mola</taxon>
    </lineage>
</organism>
<dbReference type="InterPro" id="IPR001846">
    <property type="entry name" value="VWF_type-D"/>
</dbReference>
<feature type="compositionally biased region" description="Pro residues" evidence="7">
    <location>
        <begin position="199"/>
        <end position="565"/>
    </location>
</feature>
<dbReference type="InterPro" id="IPR025615">
    <property type="entry name" value="TILa_dom"/>
</dbReference>
<keyword evidence="1 6" id="KW-0245">EGF-like domain</keyword>
<reference evidence="12" key="1">
    <citation type="submission" date="2025-08" db="UniProtKB">
        <authorList>
            <consortium name="Ensembl"/>
        </authorList>
    </citation>
    <scope>IDENTIFICATION</scope>
</reference>
<feature type="region of interest" description="Disordered" evidence="7">
    <location>
        <begin position="178"/>
        <end position="565"/>
    </location>
</feature>
<dbReference type="SMART" id="SM00832">
    <property type="entry name" value="C8"/>
    <property type="match status" value="4"/>
</dbReference>
<feature type="compositionally biased region" description="Polar residues" evidence="7">
    <location>
        <begin position="178"/>
        <end position="196"/>
    </location>
</feature>
<keyword evidence="2 8" id="KW-0732">Signal</keyword>
<dbReference type="GO" id="GO:0016020">
    <property type="term" value="C:membrane"/>
    <property type="evidence" value="ECO:0007669"/>
    <property type="project" value="InterPro"/>
</dbReference>
<proteinExistence type="predicted"/>
<dbReference type="Gene3D" id="2.60.120.200">
    <property type="match status" value="1"/>
</dbReference>
<evidence type="ECO:0000259" key="9">
    <source>
        <dbReference type="PROSITE" id="PS50026"/>
    </source>
</evidence>
<dbReference type="SUPFAM" id="SSF57567">
    <property type="entry name" value="Serine protease inhibitors"/>
    <property type="match status" value="5"/>
</dbReference>
<dbReference type="PANTHER" id="PTHR11339:SF374">
    <property type="entry name" value="ZONADHESIN"/>
    <property type="match status" value="1"/>
</dbReference>
<evidence type="ECO:0000256" key="7">
    <source>
        <dbReference type="SAM" id="MobiDB-lite"/>
    </source>
</evidence>
<feature type="disulfide bond" evidence="6">
    <location>
        <begin position="2148"/>
        <end position="2157"/>
    </location>
</feature>
<dbReference type="InterPro" id="IPR050780">
    <property type="entry name" value="Mucin_vWF_Thrombospondin_sf"/>
</dbReference>
<dbReference type="Gene3D" id="2.10.25.10">
    <property type="entry name" value="Laminin"/>
    <property type="match status" value="5"/>
</dbReference>
<evidence type="ECO:0000256" key="8">
    <source>
        <dbReference type="SAM" id="SignalP"/>
    </source>
</evidence>
<dbReference type="InterPro" id="IPR001007">
    <property type="entry name" value="VWF_dom"/>
</dbReference>
<dbReference type="SMART" id="SM00181">
    <property type="entry name" value="EGF"/>
    <property type="match status" value="3"/>
</dbReference>
<dbReference type="SMART" id="SM00179">
    <property type="entry name" value="EGF_CA"/>
    <property type="match status" value="1"/>
</dbReference>
<feature type="domain" description="VWFD" evidence="11">
    <location>
        <begin position="1029"/>
        <end position="1194"/>
    </location>
</feature>
<keyword evidence="13" id="KW-1185">Reference proteome</keyword>
<evidence type="ECO:0000256" key="1">
    <source>
        <dbReference type="ARBA" id="ARBA00022536"/>
    </source>
</evidence>
<feature type="domain" description="MAM" evidence="10">
    <location>
        <begin position="37"/>
        <end position="175"/>
    </location>
</feature>
<dbReference type="SMART" id="SM00215">
    <property type="entry name" value="VWC_out"/>
    <property type="match status" value="2"/>
</dbReference>
<evidence type="ECO:0000256" key="6">
    <source>
        <dbReference type="PROSITE-ProRule" id="PRU00076"/>
    </source>
</evidence>
<dbReference type="STRING" id="94237.ENSMMOP00000027277"/>
<dbReference type="InterPro" id="IPR000742">
    <property type="entry name" value="EGF"/>
</dbReference>
<dbReference type="Ensembl" id="ENSMMOT00000027740.1">
    <property type="protein sequence ID" value="ENSMMOP00000027277.1"/>
    <property type="gene ID" value="ENSMMOG00000020623.1"/>
</dbReference>
<evidence type="ECO:0000259" key="11">
    <source>
        <dbReference type="PROSITE" id="PS51233"/>
    </source>
</evidence>
<dbReference type="FunFam" id="2.10.25.10:FF:000012">
    <property type="entry name" value="Delta-like protein"/>
    <property type="match status" value="1"/>
</dbReference>
<dbReference type="InterPro" id="IPR036084">
    <property type="entry name" value="Ser_inhib-like_sf"/>
</dbReference>
<protein>
    <submittedName>
        <fullName evidence="12">Uncharacterized protein</fullName>
    </submittedName>
</protein>
<feature type="signal peptide" evidence="8">
    <location>
        <begin position="1"/>
        <end position="32"/>
    </location>
</feature>
<dbReference type="PANTHER" id="PTHR11339">
    <property type="entry name" value="EXTRACELLULAR MATRIX GLYCOPROTEIN RELATED"/>
    <property type="match status" value="1"/>
</dbReference>
<keyword evidence="4 6" id="KW-1015">Disulfide bond</keyword>
<evidence type="ECO:0000313" key="12">
    <source>
        <dbReference type="Ensembl" id="ENSMMOP00000027277.1"/>
    </source>
</evidence>
<dbReference type="Pfam" id="PF08742">
    <property type="entry name" value="C8"/>
    <property type="match status" value="4"/>
</dbReference>